<dbReference type="GO" id="GO:0043190">
    <property type="term" value="C:ATP-binding cassette (ABC) transporter complex"/>
    <property type="evidence" value="ECO:0007669"/>
    <property type="project" value="InterPro"/>
</dbReference>
<comment type="similarity">
    <text evidence="2">Belongs to the ABC transporter superfamily.</text>
</comment>
<dbReference type="GO" id="GO:0015697">
    <property type="term" value="P:quaternary ammonium group transport"/>
    <property type="evidence" value="ECO:0007669"/>
    <property type="project" value="UniProtKB-ARBA"/>
</dbReference>
<comment type="caution">
    <text evidence="12">The sequence shown here is derived from an EMBL/GenBank/DDBJ whole genome shotgun (WGS) entry which is preliminary data.</text>
</comment>
<evidence type="ECO:0000256" key="8">
    <source>
        <dbReference type="ARBA" id="ARBA00022967"/>
    </source>
</evidence>
<dbReference type="EMBL" id="NNRJ01000015">
    <property type="protein sequence ID" value="OYR19907.1"/>
    <property type="molecule type" value="Genomic_DNA"/>
</dbReference>
<proteinExistence type="inferred from homology"/>
<evidence type="ECO:0000256" key="1">
    <source>
        <dbReference type="ARBA" id="ARBA00004533"/>
    </source>
</evidence>
<gene>
    <name evidence="12" type="primary">cysA</name>
    <name evidence="12" type="ORF">CEV31_1326</name>
</gene>
<reference evidence="12 13" key="1">
    <citation type="submission" date="2017-07" db="EMBL/GenBank/DDBJ databases">
        <title>Phylogenetic study on the rhizospheric bacterium Ochrobactrum sp. A44.</title>
        <authorList>
            <person name="Krzyzanowska D.M."/>
            <person name="Ossowicki A."/>
            <person name="Rajewska M."/>
            <person name="Maciag T."/>
            <person name="Kaczynski Z."/>
            <person name="Czerwicka M."/>
            <person name="Jafra S."/>
        </authorList>
    </citation>
    <scope>NUCLEOTIDE SEQUENCE [LARGE SCALE GENOMIC DNA]</scope>
    <source>
        <strain evidence="12 13">DSM 7216</strain>
    </source>
</reference>
<keyword evidence="8" id="KW-1278">Translocase</keyword>
<dbReference type="AlphaFoldDB" id="A0A256FYI4"/>
<dbReference type="InterPro" id="IPR050093">
    <property type="entry name" value="ABC_SmlMolc_Importer"/>
</dbReference>
<dbReference type="PROSITE" id="PS50893">
    <property type="entry name" value="ABC_TRANSPORTER_2"/>
    <property type="match status" value="1"/>
</dbReference>
<evidence type="ECO:0000313" key="13">
    <source>
        <dbReference type="Proteomes" id="UP000215590"/>
    </source>
</evidence>
<dbReference type="InterPro" id="IPR027417">
    <property type="entry name" value="P-loop_NTPase"/>
</dbReference>
<evidence type="ECO:0000256" key="9">
    <source>
        <dbReference type="ARBA" id="ARBA00023032"/>
    </source>
</evidence>
<comment type="subcellular location">
    <subcellularLocation>
        <location evidence="1">Cell inner membrane</location>
    </subcellularLocation>
</comment>
<dbReference type="CDD" id="cd03296">
    <property type="entry name" value="ABC_CysA_sulfate_importer"/>
    <property type="match status" value="1"/>
</dbReference>
<organism evidence="12 13">
    <name type="scientific">Brucella thiophenivorans</name>
    <dbReference type="NCBI Taxonomy" id="571255"/>
    <lineage>
        <taxon>Bacteria</taxon>
        <taxon>Pseudomonadati</taxon>
        <taxon>Pseudomonadota</taxon>
        <taxon>Alphaproteobacteria</taxon>
        <taxon>Hyphomicrobiales</taxon>
        <taxon>Brucellaceae</taxon>
        <taxon>Brucella/Ochrobactrum group</taxon>
        <taxon>Brucella</taxon>
    </lineage>
</organism>
<accession>A0A256FYI4</accession>
<evidence type="ECO:0000256" key="5">
    <source>
        <dbReference type="ARBA" id="ARBA00022519"/>
    </source>
</evidence>
<evidence type="ECO:0000256" key="2">
    <source>
        <dbReference type="ARBA" id="ARBA00005417"/>
    </source>
</evidence>
<evidence type="ECO:0000256" key="3">
    <source>
        <dbReference type="ARBA" id="ARBA00022448"/>
    </source>
</evidence>
<keyword evidence="9" id="KW-0764">Sulfate transport</keyword>
<keyword evidence="4" id="KW-1003">Cell membrane</keyword>
<dbReference type="InterPro" id="IPR005666">
    <property type="entry name" value="Sulph_transpt1"/>
</dbReference>
<dbReference type="NCBIfam" id="TIGR00968">
    <property type="entry name" value="3a0106s01"/>
    <property type="match status" value="1"/>
</dbReference>
<keyword evidence="3" id="KW-0813">Transport</keyword>
<dbReference type="RefSeq" id="WP_094506145.1">
    <property type="nucleotide sequence ID" value="NZ_JBHEEK010000001.1"/>
</dbReference>
<dbReference type="PANTHER" id="PTHR42781:SF4">
    <property type="entry name" value="SPERMIDINE_PUTRESCINE IMPORT ATP-BINDING PROTEIN POTA"/>
    <property type="match status" value="1"/>
</dbReference>
<dbReference type="InterPro" id="IPR017871">
    <property type="entry name" value="ABC_transporter-like_CS"/>
</dbReference>
<dbReference type="EC" id="3.6.3.25" evidence="12"/>
<dbReference type="InterPro" id="IPR003439">
    <property type="entry name" value="ABC_transporter-like_ATP-bd"/>
</dbReference>
<dbReference type="Pfam" id="PF12857">
    <property type="entry name" value="TOBE_3"/>
    <property type="match status" value="1"/>
</dbReference>
<dbReference type="Gene3D" id="3.40.50.300">
    <property type="entry name" value="P-loop containing nucleotide triphosphate hydrolases"/>
    <property type="match status" value="1"/>
</dbReference>
<dbReference type="SMART" id="SM00382">
    <property type="entry name" value="AAA"/>
    <property type="match status" value="1"/>
</dbReference>
<keyword evidence="12" id="KW-0378">Hydrolase</keyword>
<dbReference type="SUPFAM" id="SSF52540">
    <property type="entry name" value="P-loop containing nucleoside triphosphate hydrolases"/>
    <property type="match status" value="1"/>
</dbReference>
<name>A0A256FYI4_9HYPH</name>
<dbReference type="PROSITE" id="PS00211">
    <property type="entry name" value="ABC_TRANSPORTER_1"/>
    <property type="match status" value="1"/>
</dbReference>
<dbReference type="SUPFAM" id="SSF50331">
    <property type="entry name" value="MOP-like"/>
    <property type="match status" value="1"/>
</dbReference>
<evidence type="ECO:0000256" key="10">
    <source>
        <dbReference type="ARBA" id="ARBA00023136"/>
    </source>
</evidence>
<sequence>MEVRVAGVRKEFARFPALHNVSLDIRSSELIALLGPSGSGKTTLLRLIAGLERPTEGAIYFGDEDASHKSVQERNVGFVFQHYALFRHMTVAENIGFGLKVRPGSTRPASAEIRRRALELLDLVQLKGLENRYPSQLSGGQRQRVALARAMAIEPKVLLLDEPFGALDAQVRKELRRWLREIHDRTGHTTVFVTHDQDEALELADRVVVMSQGRIEQIGTPDEVYDQPNSPFVYGFIGESSTLPVRIEGGEIWLADRNIGLTTEGAADGEAELFFRPHDVELLDGCGGCIAGTVVASRRSGGKRRVELEIGGSRERVEIEIPAEHPASEKSRIAFRPRYWRVFGSDHASNTTEKAPVLAEVHS</sequence>
<evidence type="ECO:0000256" key="4">
    <source>
        <dbReference type="ARBA" id="ARBA00022475"/>
    </source>
</evidence>
<evidence type="ECO:0000256" key="6">
    <source>
        <dbReference type="ARBA" id="ARBA00022741"/>
    </source>
</evidence>
<protein>
    <submittedName>
        <fullName evidence="12">Sulfate ABC transporter, ATP-binding family protein</fullName>
        <ecNumber evidence="12">3.6.3.25</ecNumber>
    </submittedName>
</protein>
<keyword evidence="6" id="KW-0547">Nucleotide-binding</keyword>
<dbReference type="GO" id="GO:0016887">
    <property type="term" value="F:ATP hydrolysis activity"/>
    <property type="evidence" value="ECO:0007669"/>
    <property type="project" value="InterPro"/>
</dbReference>
<dbReference type="InterPro" id="IPR003593">
    <property type="entry name" value="AAA+_ATPase"/>
</dbReference>
<dbReference type="PANTHER" id="PTHR42781">
    <property type="entry name" value="SPERMIDINE/PUTRESCINE IMPORT ATP-BINDING PROTEIN POTA"/>
    <property type="match status" value="1"/>
</dbReference>
<keyword evidence="7 12" id="KW-0067">ATP-binding</keyword>
<keyword evidence="5" id="KW-0997">Cell inner membrane</keyword>
<dbReference type="OrthoDB" id="9802264at2"/>
<evidence type="ECO:0000259" key="11">
    <source>
        <dbReference type="PROSITE" id="PS50893"/>
    </source>
</evidence>
<dbReference type="GO" id="GO:0015419">
    <property type="term" value="F:ABC-type sulfate transporter activity"/>
    <property type="evidence" value="ECO:0007669"/>
    <property type="project" value="InterPro"/>
</dbReference>
<dbReference type="FunFam" id="3.40.50.300:FF:000425">
    <property type="entry name" value="Probable ABC transporter, ATP-binding subunit"/>
    <property type="match status" value="1"/>
</dbReference>
<dbReference type="InterPro" id="IPR024765">
    <property type="entry name" value="TOBE-like"/>
</dbReference>
<dbReference type="Proteomes" id="UP000215590">
    <property type="component" value="Unassembled WGS sequence"/>
</dbReference>
<feature type="domain" description="ABC transporter" evidence="11">
    <location>
        <begin position="3"/>
        <end position="237"/>
    </location>
</feature>
<dbReference type="InterPro" id="IPR008995">
    <property type="entry name" value="Mo/tungstate-bd_C_term_dom"/>
</dbReference>
<keyword evidence="10" id="KW-0472">Membrane</keyword>
<evidence type="ECO:0000313" key="12">
    <source>
        <dbReference type="EMBL" id="OYR19907.1"/>
    </source>
</evidence>
<evidence type="ECO:0000256" key="7">
    <source>
        <dbReference type="ARBA" id="ARBA00022840"/>
    </source>
</evidence>
<dbReference type="GO" id="GO:0005524">
    <property type="term" value="F:ATP binding"/>
    <property type="evidence" value="ECO:0007669"/>
    <property type="project" value="UniProtKB-KW"/>
</dbReference>
<dbReference type="Pfam" id="PF00005">
    <property type="entry name" value="ABC_tran"/>
    <property type="match status" value="1"/>
</dbReference>
<keyword evidence="13" id="KW-1185">Reference proteome</keyword>